<keyword evidence="2" id="KW-1185">Reference proteome</keyword>
<dbReference type="SUPFAM" id="SSF52788">
    <property type="entry name" value="Phosphotyrosine protein phosphatases I"/>
    <property type="match status" value="1"/>
</dbReference>
<organism evidence="1 2">
    <name type="scientific">Nocardia elegans</name>
    <dbReference type="NCBI Taxonomy" id="300029"/>
    <lineage>
        <taxon>Bacteria</taxon>
        <taxon>Bacillati</taxon>
        <taxon>Actinomycetota</taxon>
        <taxon>Actinomycetes</taxon>
        <taxon>Mycobacteriales</taxon>
        <taxon>Nocardiaceae</taxon>
        <taxon>Nocardia</taxon>
    </lineage>
</organism>
<sequence>MTATPSSPTCHCRPNASPANACAHWPRPKGHPGTETPAALFLCTHNAGRSQTALEFFTALVADLDLTT</sequence>
<accession>A0ABW6T841</accession>
<evidence type="ECO:0008006" key="3">
    <source>
        <dbReference type="Google" id="ProtNLM"/>
    </source>
</evidence>
<dbReference type="EMBL" id="JBIATK010000002">
    <property type="protein sequence ID" value="MFF4022322.1"/>
    <property type="molecule type" value="Genomic_DNA"/>
</dbReference>
<comment type="caution">
    <text evidence="1">The sequence shown here is derived from an EMBL/GenBank/DDBJ whole genome shotgun (WGS) entry which is preliminary data.</text>
</comment>
<dbReference type="Proteomes" id="UP001602089">
    <property type="component" value="Unassembled WGS sequence"/>
</dbReference>
<evidence type="ECO:0000313" key="2">
    <source>
        <dbReference type="Proteomes" id="UP001602089"/>
    </source>
</evidence>
<dbReference type="InterPro" id="IPR036196">
    <property type="entry name" value="Ptyr_pPase_sf"/>
</dbReference>
<proteinExistence type="predicted"/>
<protein>
    <recommendedName>
        <fullName evidence="3">Phosphotyrosine protein phosphatase I domain-containing protein</fullName>
    </recommendedName>
</protein>
<reference evidence="1 2" key="1">
    <citation type="submission" date="2024-10" db="EMBL/GenBank/DDBJ databases">
        <title>The Natural Products Discovery Center: Release of the First 8490 Sequenced Strains for Exploring Actinobacteria Biosynthetic Diversity.</title>
        <authorList>
            <person name="Kalkreuter E."/>
            <person name="Kautsar S.A."/>
            <person name="Yang D."/>
            <person name="Bader C.D."/>
            <person name="Teijaro C.N."/>
            <person name="Fluegel L."/>
            <person name="Davis C.M."/>
            <person name="Simpson J.R."/>
            <person name="Lauterbach L."/>
            <person name="Steele A.D."/>
            <person name="Gui C."/>
            <person name="Meng S."/>
            <person name="Li G."/>
            <person name="Viehrig K."/>
            <person name="Ye F."/>
            <person name="Su P."/>
            <person name="Kiefer A.F."/>
            <person name="Nichols A."/>
            <person name="Cepeda A.J."/>
            <person name="Yan W."/>
            <person name="Fan B."/>
            <person name="Jiang Y."/>
            <person name="Adhikari A."/>
            <person name="Zheng C.-J."/>
            <person name="Schuster L."/>
            <person name="Cowan T.M."/>
            <person name="Smanski M.J."/>
            <person name="Chevrette M.G."/>
            <person name="De Carvalho L.P.S."/>
            <person name="Shen B."/>
        </authorList>
    </citation>
    <scope>NUCLEOTIDE SEQUENCE [LARGE SCALE GENOMIC DNA]</scope>
    <source>
        <strain evidence="1 2">NPDC001867</strain>
    </source>
</reference>
<dbReference type="RefSeq" id="WP_063025235.1">
    <property type="nucleotide sequence ID" value="NZ_JADLPS010000006.1"/>
</dbReference>
<gene>
    <name evidence="1" type="ORF">ACFYY5_05715</name>
</gene>
<name>A0ABW6T841_9NOCA</name>
<evidence type="ECO:0000313" key="1">
    <source>
        <dbReference type="EMBL" id="MFF4022322.1"/>
    </source>
</evidence>